<evidence type="ECO:0008006" key="3">
    <source>
        <dbReference type="Google" id="ProtNLM"/>
    </source>
</evidence>
<protein>
    <recommendedName>
        <fullName evidence="3">Tc1-like transposase DDE domain-containing protein</fullName>
    </recommendedName>
</protein>
<dbReference type="OrthoDB" id="168086at2759"/>
<dbReference type="Proteomes" id="UP000018948">
    <property type="component" value="Unassembled WGS sequence"/>
</dbReference>
<dbReference type="Gene3D" id="3.30.420.10">
    <property type="entry name" value="Ribonuclease H-like superfamily/Ribonuclease H"/>
    <property type="match status" value="1"/>
</dbReference>
<dbReference type="EMBL" id="ANIY01005528">
    <property type="protein sequence ID" value="ETP27717.1"/>
    <property type="molecule type" value="Genomic_DNA"/>
</dbReference>
<evidence type="ECO:0000313" key="1">
    <source>
        <dbReference type="EMBL" id="ETP27717.1"/>
    </source>
</evidence>
<dbReference type="PANTHER" id="PTHR33939">
    <property type="entry name" value="PROTEIN CBG22215"/>
    <property type="match status" value="1"/>
</dbReference>
<dbReference type="InterPro" id="IPR036397">
    <property type="entry name" value="RNaseH_sf"/>
</dbReference>
<name>W2XZ08_PHYNI</name>
<dbReference type="PANTHER" id="PTHR33939:SF1">
    <property type="entry name" value="DUF4371 DOMAIN-CONTAINING PROTEIN"/>
    <property type="match status" value="1"/>
</dbReference>
<comment type="caution">
    <text evidence="1">The sequence shown here is derived from an EMBL/GenBank/DDBJ whole genome shotgun (WGS) entry which is preliminary data.</text>
</comment>
<accession>W2XZ08</accession>
<organism evidence="1 2">
    <name type="scientific">Phytophthora nicotianae P10297</name>
    <dbReference type="NCBI Taxonomy" id="1317064"/>
    <lineage>
        <taxon>Eukaryota</taxon>
        <taxon>Sar</taxon>
        <taxon>Stramenopiles</taxon>
        <taxon>Oomycota</taxon>
        <taxon>Peronosporomycetes</taxon>
        <taxon>Peronosporales</taxon>
        <taxon>Peronosporaceae</taxon>
        <taxon>Phytophthora</taxon>
    </lineage>
</organism>
<gene>
    <name evidence="1" type="ORF">F442_23002</name>
</gene>
<dbReference type="AlphaFoldDB" id="W2XZ08"/>
<proteinExistence type="predicted"/>
<dbReference type="GO" id="GO:0003676">
    <property type="term" value="F:nucleic acid binding"/>
    <property type="evidence" value="ECO:0007669"/>
    <property type="project" value="InterPro"/>
</dbReference>
<evidence type="ECO:0000313" key="2">
    <source>
        <dbReference type="Proteomes" id="UP000018948"/>
    </source>
</evidence>
<reference evidence="1 2" key="1">
    <citation type="submission" date="2013-11" db="EMBL/GenBank/DDBJ databases">
        <title>The Genome Sequence of Phytophthora parasitica P10297.</title>
        <authorList>
            <consortium name="The Broad Institute Genomics Platform"/>
            <person name="Russ C."/>
            <person name="Tyler B."/>
            <person name="Panabieres F."/>
            <person name="Shan W."/>
            <person name="Tripathy S."/>
            <person name="Grunwald N."/>
            <person name="Machado M."/>
            <person name="Johnson C.S."/>
            <person name="Walker B."/>
            <person name="Young S.K."/>
            <person name="Zeng Q."/>
            <person name="Gargeya S."/>
            <person name="Fitzgerald M."/>
            <person name="Haas B."/>
            <person name="Abouelleil A."/>
            <person name="Allen A.W."/>
            <person name="Alvarado L."/>
            <person name="Arachchi H.M."/>
            <person name="Berlin A.M."/>
            <person name="Chapman S.B."/>
            <person name="Gainer-Dewar J."/>
            <person name="Goldberg J."/>
            <person name="Griggs A."/>
            <person name="Gujja S."/>
            <person name="Hansen M."/>
            <person name="Howarth C."/>
            <person name="Imamovic A."/>
            <person name="Ireland A."/>
            <person name="Larimer J."/>
            <person name="McCowan C."/>
            <person name="Murphy C."/>
            <person name="Pearson M."/>
            <person name="Poon T.W."/>
            <person name="Priest M."/>
            <person name="Roberts A."/>
            <person name="Saif S."/>
            <person name="Shea T."/>
            <person name="Sisk P."/>
            <person name="Sykes S."/>
            <person name="Wortman J."/>
            <person name="Nusbaum C."/>
            <person name="Birren B."/>
        </authorList>
    </citation>
    <scope>NUCLEOTIDE SEQUENCE [LARGE SCALE GENOMIC DNA]</scope>
    <source>
        <strain evidence="1 2">P10297</strain>
    </source>
</reference>
<sequence>MDGAGYHKRLTNEMPTTRSLRSWLEDHLNKVGKWVYRRDVNKNVLLSLAKLNKPKAIYAANTIATRYNHQLYYTPPYHPTLQPIELIWGLLKNRIAGDPPKSGADAVEKVLDGLARITPAEWLDRFRHVQKIEDEYVAQQKSLEN</sequence>